<reference evidence="2 3" key="1">
    <citation type="journal article" date="2018" name="BMC Genomics">
        <title>Genomic comparison of Trypanosoma conorhini and Trypanosoma rangeli to Trypanosoma cruzi strains of high and low virulence.</title>
        <authorList>
            <person name="Bradwell K.R."/>
            <person name="Koparde V.N."/>
            <person name="Matveyev A.V."/>
            <person name="Serrano M.G."/>
            <person name="Alves J.M."/>
            <person name="Parikh H."/>
            <person name="Huang B."/>
            <person name="Lee V."/>
            <person name="Espinosa-Alvarez O."/>
            <person name="Ortiz P.A."/>
            <person name="Costa-Martins A.G."/>
            <person name="Teixeira M.M."/>
            <person name="Buck G.A."/>
        </authorList>
    </citation>
    <scope>NUCLEOTIDE SEQUENCE [LARGE SCALE GENOMIC DNA]</scope>
    <source>
        <strain evidence="2 3">AM80</strain>
    </source>
</reference>
<sequence length="266" mass="29823">MVSVLWIVFFLLYCFAYAQESPKVGWEKIIFFEGHRKMPAAPSPFHRHSHAMEKTGVRSRLLLHWVRGAWLVVWCRGDFFFSRLCERLKASTVPSPLRSCCFRALLDAAPQLDMVLLGAIPVSWKCEWSTADASGCAPSHVVPSFWLLINHSCWQCRLTVCLCGWEEEEWRPAFLVGPPNASSPAASFPPQPDPKMRGRFLLLRLPGDDSTGAAHARRARVLFSHPFLATAAWPVSERAVDHSSERAGRPALGESWAARHGDFLGA</sequence>
<dbReference type="EMBL" id="MKGL01000866">
    <property type="protein sequence ID" value="RNE95409.1"/>
    <property type="molecule type" value="Genomic_DNA"/>
</dbReference>
<feature type="signal peptide" evidence="1">
    <location>
        <begin position="1"/>
        <end position="18"/>
    </location>
</feature>
<evidence type="ECO:0008006" key="4">
    <source>
        <dbReference type="Google" id="ProtNLM"/>
    </source>
</evidence>
<proteinExistence type="predicted"/>
<dbReference type="RefSeq" id="XP_029233257.1">
    <property type="nucleotide sequence ID" value="XM_029386867.1"/>
</dbReference>
<organism evidence="2 3">
    <name type="scientific">Trypanosoma rangeli</name>
    <dbReference type="NCBI Taxonomy" id="5698"/>
    <lineage>
        <taxon>Eukaryota</taxon>
        <taxon>Discoba</taxon>
        <taxon>Euglenozoa</taxon>
        <taxon>Kinetoplastea</taxon>
        <taxon>Metakinetoplastina</taxon>
        <taxon>Trypanosomatida</taxon>
        <taxon>Trypanosomatidae</taxon>
        <taxon>Trypanosoma</taxon>
        <taxon>Herpetosoma</taxon>
    </lineage>
</organism>
<keyword evidence="3" id="KW-1185">Reference proteome</keyword>
<dbReference type="GeneID" id="40334163"/>
<accession>A0A422MQC7</accession>
<keyword evidence="1" id="KW-0732">Signal</keyword>
<dbReference type="AlphaFoldDB" id="A0A422MQC7"/>
<dbReference type="Proteomes" id="UP000283634">
    <property type="component" value="Unassembled WGS sequence"/>
</dbReference>
<protein>
    <recommendedName>
        <fullName evidence="4">Secreted protein</fullName>
    </recommendedName>
</protein>
<gene>
    <name evidence="2" type="ORF">TraAM80_10230</name>
</gene>
<evidence type="ECO:0000313" key="2">
    <source>
        <dbReference type="EMBL" id="RNE95409.1"/>
    </source>
</evidence>
<evidence type="ECO:0000256" key="1">
    <source>
        <dbReference type="SAM" id="SignalP"/>
    </source>
</evidence>
<comment type="caution">
    <text evidence="2">The sequence shown here is derived from an EMBL/GenBank/DDBJ whole genome shotgun (WGS) entry which is preliminary data.</text>
</comment>
<feature type="chain" id="PRO_5019581083" description="Secreted protein" evidence="1">
    <location>
        <begin position="19"/>
        <end position="266"/>
    </location>
</feature>
<name>A0A422MQC7_TRYRA</name>
<evidence type="ECO:0000313" key="3">
    <source>
        <dbReference type="Proteomes" id="UP000283634"/>
    </source>
</evidence>